<feature type="region of interest" description="Disordered" evidence="2">
    <location>
        <begin position="1"/>
        <end position="93"/>
    </location>
</feature>
<dbReference type="VEuPathDB" id="PiroplasmaDB:BEWA_002320"/>
<dbReference type="Proteomes" id="UP000031512">
    <property type="component" value="Chromosome 3"/>
</dbReference>
<feature type="compositionally biased region" description="Acidic residues" evidence="2">
    <location>
        <begin position="1"/>
        <end position="43"/>
    </location>
</feature>
<keyword evidence="1" id="KW-0175">Coiled coil</keyword>
<evidence type="ECO:0000256" key="1">
    <source>
        <dbReference type="SAM" id="Coils"/>
    </source>
</evidence>
<feature type="compositionally biased region" description="Acidic residues" evidence="2">
    <location>
        <begin position="61"/>
        <end position="79"/>
    </location>
</feature>
<name>L0AZ39_THEEQ</name>
<evidence type="ECO:0000313" key="3">
    <source>
        <dbReference type="EMBL" id="AFZ80825.1"/>
    </source>
</evidence>
<gene>
    <name evidence="3" type="ORF">BEWA_002320</name>
</gene>
<dbReference type="EMBL" id="CP001670">
    <property type="protein sequence ID" value="AFZ80825.1"/>
    <property type="molecule type" value="Genomic_DNA"/>
</dbReference>
<sequence>MPSENEPFEEQELMEEEPEPELEPEPVAEGQPEEDEEDEEEEEGRPGLPKAPEVPEIPTQDFEESEAPVTEIEDSEPVDPAEAAPEIPEQKVETQNIHELLGELQTYDIKPVNIRKITSSATYDNYFSRPTPSDADTGLASSRMIASMNEAARARLQAEVKAKLEKERKAKSERIKGLLRAYAPDEPEPEPEPEPEDFVSDLELGLDFSSIGCPLQGAEREAHALRIADDIYYAPVGTSVHKALYGGTDEVEEEVEEEVAEVTPLSAEPIVKEKKPQLPRVSANFAFRCDLVSEFFNLEKQMGSGMTHYFVGPKEGYRWYRASFGESNLWRAKFKSEKCLYARITFSGDNDIPDVIRLYLVMDRELVLHVFKYVDGQWKVEQKEHMDGLQFDEIDTTTDYIEDPEYQDEEPELDDLLLNKGRDYPIIEQHLTENIVEDDGTHTISRVTSDDRDNLIASFLFSN</sequence>
<protein>
    <submittedName>
        <fullName evidence="3">Uncharacterized protein</fullName>
    </submittedName>
</protein>
<dbReference type="AlphaFoldDB" id="L0AZ39"/>
<proteinExistence type="predicted"/>
<organism evidence="3 4">
    <name type="scientific">Theileria equi strain WA</name>
    <dbReference type="NCBI Taxonomy" id="1537102"/>
    <lineage>
        <taxon>Eukaryota</taxon>
        <taxon>Sar</taxon>
        <taxon>Alveolata</taxon>
        <taxon>Apicomplexa</taxon>
        <taxon>Aconoidasida</taxon>
        <taxon>Piroplasmida</taxon>
        <taxon>Theileriidae</taxon>
        <taxon>Theileria</taxon>
    </lineage>
</organism>
<accession>L0AZ39</accession>
<keyword evidence="4" id="KW-1185">Reference proteome</keyword>
<dbReference type="GeneID" id="15805602"/>
<feature type="coiled-coil region" evidence="1">
    <location>
        <begin position="153"/>
        <end position="181"/>
    </location>
</feature>
<dbReference type="RefSeq" id="XP_004830491.1">
    <property type="nucleotide sequence ID" value="XM_004830434.1"/>
</dbReference>
<reference evidence="3 4" key="1">
    <citation type="journal article" date="2012" name="BMC Genomics">
        <title>Comparative genomic analysis and phylogenetic position of Theileria equi.</title>
        <authorList>
            <person name="Kappmeyer L.S."/>
            <person name="Thiagarajan M."/>
            <person name="Herndon D.R."/>
            <person name="Ramsay J.D."/>
            <person name="Caler E."/>
            <person name="Djikeng A."/>
            <person name="Gillespie J.J."/>
            <person name="Lau A.O."/>
            <person name="Roalson E.H."/>
            <person name="Silva J.C."/>
            <person name="Silva M.G."/>
            <person name="Suarez C.E."/>
            <person name="Ueti M.W."/>
            <person name="Nene V.M."/>
            <person name="Mealey R.H."/>
            <person name="Knowles D.P."/>
            <person name="Brayton K.A."/>
        </authorList>
    </citation>
    <scope>NUCLEOTIDE SEQUENCE [LARGE SCALE GENOMIC DNA]</scope>
    <source>
        <strain evidence="3 4">WA</strain>
    </source>
</reference>
<evidence type="ECO:0000256" key="2">
    <source>
        <dbReference type="SAM" id="MobiDB-lite"/>
    </source>
</evidence>
<dbReference type="KEGG" id="beq:BEWA_002320"/>
<evidence type="ECO:0000313" key="4">
    <source>
        <dbReference type="Proteomes" id="UP000031512"/>
    </source>
</evidence>